<dbReference type="OrthoDB" id="5567844at2759"/>
<dbReference type="KEGG" id="btab:109039329"/>
<dbReference type="GO" id="GO:0005765">
    <property type="term" value="C:lysosomal membrane"/>
    <property type="evidence" value="ECO:0007669"/>
    <property type="project" value="UniProtKB-SubCell"/>
</dbReference>
<dbReference type="PANTHER" id="PTHR31397:SF1">
    <property type="entry name" value="BLOC-1-RELATED COMPLEX SUBUNIT 7"/>
    <property type="match status" value="1"/>
</dbReference>
<name>A0A9P0A9E5_BEMTA</name>
<accession>A0A9P0A9E5</accession>
<comment type="similarity">
    <text evidence="2">Belongs to the BORCS7 family.</text>
</comment>
<comment type="subcellular location">
    <subcellularLocation>
        <location evidence="1">Lysosome membrane</location>
    </subcellularLocation>
</comment>
<evidence type="ECO:0000313" key="6">
    <source>
        <dbReference type="EMBL" id="CAH0389423.1"/>
    </source>
</evidence>
<dbReference type="InterPro" id="IPR032143">
    <property type="entry name" value="BORCS7"/>
</dbReference>
<reference evidence="6" key="1">
    <citation type="submission" date="2021-12" db="EMBL/GenBank/DDBJ databases">
        <authorList>
            <person name="King R."/>
        </authorList>
    </citation>
    <scope>NUCLEOTIDE SEQUENCE</scope>
</reference>
<dbReference type="GO" id="GO:0099078">
    <property type="term" value="C:BORC complex"/>
    <property type="evidence" value="ECO:0007669"/>
    <property type="project" value="TreeGrafter"/>
</dbReference>
<dbReference type="EMBL" id="OU963865">
    <property type="protein sequence ID" value="CAH0389423.1"/>
    <property type="molecule type" value="Genomic_DNA"/>
</dbReference>
<evidence type="ECO:0000256" key="5">
    <source>
        <dbReference type="ARBA" id="ARBA00023228"/>
    </source>
</evidence>
<evidence type="ECO:0000256" key="4">
    <source>
        <dbReference type="ARBA" id="ARBA00023136"/>
    </source>
</evidence>
<gene>
    <name evidence="6" type="ORF">BEMITA_LOCUS8253</name>
</gene>
<evidence type="ECO:0000313" key="7">
    <source>
        <dbReference type="Proteomes" id="UP001152759"/>
    </source>
</evidence>
<keyword evidence="4" id="KW-0472">Membrane</keyword>
<organism evidence="6 7">
    <name type="scientific">Bemisia tabaci</name>
    <name type="common">Sweetpotato whitefly</name>
    <name type="synonym">Aleurodes tabaci</name>
    <dbReference type="NCBI Taxonomy" id="7038"/>
    <lineage>
        <taxon>Eukaryota</taxon>
        <taxon>Metazoa</taxon>
        <taxon>Ecdysozoa</taxon>
        <taxon>Arthropoda</taxon>
        <taxon>Hexapoda</taxon>
        <taxon>Insecta</taxon>
        <taxon>Pterygota</taxon>
        <taxon>Neoptera</taxon>
        <taxon>Paraneoptera</taxon>
        <taxon>Hemiptera</taxon>
        <taxon>Sternorrhyncha</taxon>
        <taxon>Aleyrodoidea</taxon>
        <taxon>Aleyrodidae</taxon>
        <taxon>Aleyrodinae</taxon>
        <taxon>Bemisia</taxon>
    </lineage>
</organism>
<evidence type="ECO:0000256" key="1">
    <source>
        <dbReference type="ARBA" id="ARBA00004656"/>
    </source>
</evidence>
<protein>
    <recommendedName>
        <fullName evidence="3">BLOC-1-related complex subunit 7</fullName>
    </recommendedName>
</protein>
<proteinExistence type="inferred from homology"/>
<dbReference type="AlphaFoldDB" id="A0A9P0A9E5"/>
<dbReference type="Proteomes" id="UP001152759">
    <property type="component" value="Chromosome 4"/>
</dbReference>
<sequence length="105" mass="11472">MASASSTSARSLFAESKSRLAAKIEINLCNIASVSRHILKGSRSSDILMGSAKSFAAMDGSIDAIESNLHKLQGIESNLRNQHQAIENSLHYVEEVKEQVRAMQR</sequence>
<evidence type="ECO:0000256" key="3">
    <source>
        <dbReference type="ARBA" id="ARBA00022295"/>
    </source>
</evidence>
<dbReference type="PANTHER" id="PTHR31397">
    <property type="entry name" value="BLOC-1-RELATED COMPLEX SUBUNIT 7 BORSC7"/>
    <property type="match status" value="1"/>
</dbReference>
<keyword evidence="5" id="KW-0458">Lysosome</keyword>
<keyword evidence="7" id="KW-1185">Reference proteome</keyword>
<evidence type="ECO:0000256" key="2">
    <source>
        <dbReference type="ARBA" id="ARBA00005433"/>
    </source>
</evidence>
<dbReference type="Pfam" id="PF16088">
    <property type="entry name" value="BORCS7"/>
    <property type="match status" value="1"/>
</dbReference>